<gene>
    <name evidence="1" type="ORF">MQE39_01740</name>
</gene>
<dbReference type="AlphaFoldDB" id="A0AB35UJ66"/>
<reference evidence="1" key="1">
    <citation type="submission" date="2022-03" db="EMBL/GenBank/DDBJ databases">
        <title>First case of bacteraemia caused by Dielma fastidiosa in a patient hospitalised with diverticulitis.</title>
        <authorList>
            <person name="Forman-Ankjaer B."/>
            <person name="Hvid-Jensen F."/>
            <person name="Kobel C.M."/>
            <person name="Greve T."/>
        </authorList>
    </citation>
    <scope>NUCLEOTIDE SEQUENCE</scope>
    <source>
        <strain evidence="1">AUH_DF_2021</strain>
    </source>
</reference>
<evidence type="ECO:0000313" key="2">
    <source>
        <dbReference type="Proteomes" id="UP001276902"/>
    </source>
</evidence>
<sequence length="100" mass="11275">EAIERKAAYEGVEVIKVDPAYTSLIGKLKYVRDKGMSVHQAASYVIARKGIGYKEKILREYRVFVKEKQTQAEQWAAVGKKIGKASIKECQLTAILALFR</sequence>
<protein>
    <submittedName>
        <fullName evidence="1">Transposase</fullName>
    </submittedName>
</protein>
<accession>A0AB35UJ66</accession>
<feature type="non-terminal residue" evidence="1">
    <location>
        <position position="1"/>
    </location>
</feature>
<dbReference type="RefSeq" id="WP_320882871.1">
    <property type="nucleotide sequence ID" value="NZ_JALDAW010000007.1"/>
</dbReference>
<proteinExistence type="predicted"/>
<dbReference type="EMBL" id="JALDAW010000007">
    <property type="protein sequence ID" value="MDY5166846.1"/>
    <property type="molecule type" value="Genomic_DNA"/>
</dbReference>
<comment type="caution">
    <text evidence="1">The sequence shown here is derived from an EMBL/GenBank/DDBJ whole genome shotgun (WGS) entry which is preliminary data.</text>
</comment>
<organism evidence="1 2">
    <name type="scientific">Dielma fastidiosa</name>
    <dbReference type="NCBI Taxonomy" id="1034346"/>
    <lineage>
        <taxon>Bacteria</taxon>
        <taxon>Bacillati</taxon>
        <taxon>Bacillota</taxon>
        <taxon>Erysipelotrichia</taxon>
        <taxon>Erysipelotrichales</taxon>
        <taxon>Erysipelotrichaceae</taxon>
        <taxon>Dielma</taxon>
    </lineage>
</organism>
<evidence type="ECO:0000313" key="1">
    <source>
        <dbReference type="EMBL" id="MDY5166846.1"/>
    </source>
</evidence>
<dbReference type="Proteomes" id="UP001276902">
    <property type="component" value="Unassembled WGS sequence"/>
</dbReference>
<name>A0AB35UJ66_9FIRM</name>